<organism evidence="3 4">
    <name type="scientific">Halocaridina rubra</name>
    <name type="common">Hawaiian red shrimp</name>
    <dbReference type="NCBI Taxonomy" id="373956"/>
    <lineage>
        <taxon>Eukaryota</taxon>
        <taxon>Metazoa</taxon>
        <taxon>Ecdysozoa</taxon>
        <taxon>Arthropoda</taxon>
        <taxon>Crustacea</taxon>
        <taxon>Multicrustacea</taxon>
        <taxon>Malacostraca</taxon>
        <taxon>Eumalacostraca</taxon>
        <taxon>Eucarida</taxon>
        <taxon>Decapoda</taxon>
        <taxon>Pleocyemata</taxon>
        <taxon>Caridea</taxon>
        <taxon>Atyoidea</taxon>
        <taxon>Atyidae</taxon>
        <taxon>Halocaridina</taxon>
    </lineage>
</organism>
<gene>
    <name evidence="3" type="ORF">SK128_001195</name>
</gene>
<keyword evidence="2" id="KW-0472">Membrane</keyword>
<feature type="compositionally biased region" description="Acidic residues" evidence="1">
    <location>
        <begin position="364"/>
        <end position="373"/>
    </location>
</feature>
<reference evidence="3 4" key="1">
    <citation type="submission" date="2023-11" db="EMBL/GenBank/DDBJ databases">
        <title>Halocaridina rubra genome assembly.</title>
        <authorList>
            <person name="Smith C."/>
        </authorList>
    </citation>
    <scope>NUCLEOTIDE SEQUENCE [LARGE SCALE GENOMIC DNA]</scope>
    <source>
        <strain evidence="3">EP-1</strain>
        <tissue evidence="3">Whole</tissue>
    </source>
</reference>
<evidence type="ECO:0000313" key="3">
    <source>
        <dbReference type="EMBL" id="KAK7079087.1"/>
    </source>
</evidence>
<name>A0AAN9ACE4_HALRR</name>
<sequence length="393" mass="44205">MNSSGVLTAPVDENGQFTYRPNTQILWIFTPEFAASQFIFTYNMLDLGAPYNTIHGADKLNQSMGDFMLIGPGSDVLGGSELMFYGRKEAENLRQVITLGPTSHVFFYSSSNIFNASGFNISFDAIPVEETTTVPSTTTMPKPPEEIQTTAVVQINGVMEPNADINVDVIISNFKHMLADMSNEYLEINGVNFTSEINPRMIDVPRNETKRCNPYECNYDTCVSFNFSVSALYPNGSWIFTRAVLEDMINHPDLQYHLNAFGEDCEICEKPTRNMWMYVGIPVAVVIIGCLISLVVRYMSDKDRRDDARLKYEREVEERLDDQRRRSSADASILGLGGGSIASRGSLNSRRFTMPFPKPKAEGYSDEDSDVGEYQEYNPDIGRVDLREFGIDR</sequence>
<dbReference type="AlphaFoldDB" id="A0AAN9ACE4"/>
<dbReference type="EMBL" id="JAXCGZ010007587">
    <property type="protein sequence ID" value="KAK7079087.1"/>
    <property type="molecule type" value="Genomic_DNA"/>
</dbReference>
<feature type="non-terminal residue" evidence="3">
    <location>
        <position position="393"/>
    </location>
</feature>
<feature type="transmembrane region" description="Helical" evidence="2">
    <location>
        <begin position="275"/>
        <end position="296"/>
    </location>
</feature>
<proteinExistence type="predicted"/>
<protein>
    <submittedName>
        <fullName evidence="3">Uncharacterized protein</fullName>
    </submittedName>
</protein>
<evidence type="ECO:0000256" key="2">
    <source>
        <dbReference type="SAM" id="Phobius"/>
    </source>
</evidence>
<comment type="caution">
    <text evidence="3">The sequence shown here is derived from an EMBL/GenBank/DDBJ whole genome shotgun (WGS) entry which is preliminary data.</text>
</comment>
<evidence type="ECO:0000256" key="1">
    <source>
        <dbReference type="SAM" id="MobiDB-lite"/>
    </source>
</evidence>
<feature type="region of interest" description="Disordered" evidence="1">
    <location>
        <begin position="350"/>
        <end position="377"/>
    </location>
</feature>
<dbReference type="Proteomes" id="UP001381693">
    <property type="component" value="Unassembled WGS sequence"/>
</dbReference>
<keyword evidence="4" id="KW-1185">Reference proteome</keyword>
<keyword evidence="2" id="KW-0812">Transmembrane</keyword>
<accession>A0AAN9ACE4</accession>
<keyword evidence="2" id="KW-1133">Transmembrane helix</keyword>
<evidence type="ECO:0000313" key="4">
    <source>
        <dbReference type="Proteomes" id="UP001381693"/>
    </source>
</evidence>